<dbReference type="RefSeq" id="XP_009521021.1">
    <property type="nucleotide sequence ID" value="XM_009522726.1"/>
</dbReference>
<accession>G4YYQ5</accession>
<dbReference type="KEGG" id="psoj:PHYSODRAFT_487311"/>
<dbReference type="EMBL" id="JH159152">
    <property type="protein sequence ID" value="EGZ25733.1"/>
    <property type="molecule type" value="Genomic_DNA"/>
</dbReference>
<dbReference type="Proteomes" id="UP000002640">
    <property type="component" value="Unassembled WGS sequence"/>
</dbReference>
<feature type="compositionally biased region" description="Basic and acidic residues" evidence="1">
    <location>
        <begin position="240"/>
        <end position="254"/>
    </location>
</feature>
<feature type="region of interest" description="Disordered" evidence="1">
    <location>
        <begin position="234"/>
        <end position="254"/>
    </location>
</feature>
<feature type="compositionally biased region" description="Basic and acidic residues" evidence="1">
    <location>
        <begin position="1"/>
        <end position="15"/>
    </location>
</feature>
<reference evidence="2 3" key="1">
    <citation type="journal article" date="2006" name="Science">
        <title>Phytophthora genome sequences uncover evolutionary origins and mechanisms of pathogenesis.</title>
        <authorList>
            <person name="Tyler B.M."/>
            <person name="Tripathy S."/>
            <person name="Zhang X."/>
            <person name="Dehal P."/>
            <person name="Jiang R.H."/>
            <person name="Aerts A."/>
            <person name="Arredondo F.D."/>
            <person name="Baxter L."/>
            <person name="Bensasson D."/>
            <person name="Beynon J.L."/>
            <person name="Chapman J."/>
            <person name="Damasceno C.M."/>
            <person name="Dorrance A.E."/>
            <person name="Dou D."/>
            <person name="Dickerman A.W."/>
            <person name="Dubchak I.L."/>
            <person name="Garbelotto M."/>
            <person name="Gijzen M."/>
            <person name="Gordon S.G."/>
            <person name="Govers F."/>
            <person name="Grunwald N.J."/>
            <person name="Huang W."/>
            <person name="Ivors K.L."/>
            <person name="Jones R.W."/>
            <person name="Kamoun S."/>
            <person name="Krampis K."/>
            <person name="Lamour K.H."/>
            <person name="Lee M.K."/>
            <person name="McDonald W.H."/>
            <person name="Medina M."/>
            <person name="Meijer H.J."/>
            <person name="Nordberg E.K."/>
            <person name="Maclean D.J."/>
            <person name="Ospina-Giraldo M.D."/>
            <person name="Morris P.F."/>
            <person name="Phuntumart V."/>
            <person name="Putnam N.H."/>
            <person name="Rash S."/>
            <person name="Rose J.K."/>
            <person name="Sakihama Y."/>
            <person name="Salamov A.A."/>
            <person name="Savidor A."/>
            <person name="Scheuring C.F."/>
            <person name="Smith B.M."/>
            <person name="Sobral B.W."/>
            <person name="Terry A."/>
            <person name="Torto-Alalibo T.A."/>
            <person name="Win J."/>
            <person name="Xu Z."/>
            <person name="Zhang H."/>
            <person name="Grigoriev I.V."/>
            <person name="Rokhsar D.S."/>
            <person name="Boore J.L."/>
        </authorList>
    </citation>
    <scope>NUCLEOTIDE SEQUENCE [LARGE SCALE GENOMIC DNA]</scope>
    <source>
        <strain evidence="2 3">P6497</strain>
    </source>
</reference>
<feature type="region of interest" description="Disordered" evidence="1">
    <location>
        <begin position="190"/>
        <end position="222"/>
    </location>
</feature>
<keyword evidence="3" id="KW-1185">Reference proteome</keyword>
<dbReference type="OMA" id="HEEECEP"/>
<protein>
    <submittedName>
        <fullName evidence="2">Uncharacterized protein</fullName>
    </submittedName>
</protein>
<feature type="region of interest" description="Disordered" evidence="1">
    <location>
        <begin position="1"/>
        <end position="70"/>
    </location>
</feature>
<gene>
    <name evidence="2" type="ORF">PHYSODRAFT_487311</name>
</gene>
<proteinExistence type="predicted"/>
<sequence length="314" mass="35490">MTRWLDEEVSEEKLEPMPPPPAPRAHPDSYTTRSSQRRRPQCNFSDAGDEGLTPQPPPVPHTHPLVALSDERARNVKIQREGGGMAIRSSERTYRRHPIATGKRLNTAFLNRSRITAFAERESPEPEEEMDHPFAVETQHASRAIELQLQQQGEEMEMTPELQPLGEEERTKAATEASARRRELLQAARRAASESRWSGEDTEYGGELANGRGASALKRHSERKVRKQLNAKWLQSRQDPANRPKGPLERPEERDLRETLFRTTARNLLRSGVLYDEADAARNATFKPMSRSQLPVVSSGIVGLPGCCFEHYDS</sequence>
<evidence type="ECO:0000256" key="1">
    <source>
        <dbReference type="SAM" id="MobiDB-lite"/>
    </source>
</evidence>
<dbReference type="AlphaFoldDB" id="G4YYQ5"/>
<dbReference type="InParanoid" id="G4YYQ5"/>
<name>G4YYQ5_PHYSP</name>
<dbReference type="GeneID" id="20656138"/>
<evidence type="ECO:0000313" key="3">
    <source>
        <dbReference type="Proteomes" id="UP000002640"/>
    </source>
</evidence>
<organism evidence="2 3">
    <name type="scientific">Phytophthora sojae (strain P6497)</name>
    <name type="common">Soybean stem and root rot agent</name>
    <name type="synonym">Phytophthora megasperma f. sp. glycines</name>
    <dbReference type="NCBI Taxonomy" id="1094619"/>
    <lineage>
        <taxon>Eukaryota</taxon>
        <taxon>Sar</taxon>
        <taxon>Stramenopiles</taxon>
        <taxon>Oomycota</taxon>
        <taxon>Peronosporomycetes</taxon>
        <taxon>Peronosporales</taxon>
        <taxon>Peronosporaceae</taxon>
        <taxon>Phytophthora</taxon>
    </lineage>
</organism>
<evidence type="ECO:0000313" key="2">
    <source>
        <dbReference type="EMBL" id="EGZ25733.1"/>
    </source>
</evidence>